<dbReference type="EMBL" id="UINC01004367">
    <property type="protein sequence ID" value="SVA13811.1"/>
    <property type="molecule type" value="Genomic_DNA"/>
</dbReference>
<feature type="region of interest" description="Disordered" evidence="1">
    <location>
        <begin position="83"/>
        <end position="106"/>
    </location>
</feature>
<evidence type="ECO:0000313" key="2">
    <source>
        <dbReference type="EMBL" id="SVA13811.1"/>
    </source>
</evidence>
<evidence type="ECO:0000256" key="1">
    <source>
        <dbReference type="SAM" id="MobiDB-lite"/>
    </source>
</evidence>
<accession>A0A381TE78</accession>
<proteinExistence type="predicted"/>
<name>A0A381TE78_9ZZZZ</name>
<protein>
    <submittedName>
        <fullName evidence="2">Uncharacterized protein</fullName>
    </submittedName>
</protein>
<sequence length="106" mass="11970">MRKLLFTIVALFFVGGAMAQIGAPNEKTDQKENPTKSKCSYEQNIADDKDVEKACCKKRKGTDSSSRSPWWNIFEKGKKCDHQYSENKKGCNLGEKDKQKGCSKKT</sequence>
<organism evidence="2">
    <name type="scientific">marine metagenome</name>
    <dbReference type="NCBI Taxonomy" id="408172"/>
    <lineage>
        <taxon>unclassified sequences</taxon>
        <taxon>metagenomes</taxon>
        <taxon>ecological metagenomes</taxon>
    </lineage>
</organism>
<gene>
    <name evidence="2" type="ORF">METZ01_LOCUS66665</name>
</gene>
<dbReference type="AlphaFoldDB" id="A0A381TE78"/>
<reference evidence="2" key="1">
    <citation type="submission" date="2018-05" db="EMBL/GenBank/DDBJ databases">
        <authorList>
            <person name="Lanie J.A."/>
            <person name="Ng W.-L."/>
            <person name="Kazmierczak K.M."/>
            <person name="Andrzejewski T.M."/>
            <person name="Davidsen T.M."/>
            <person name="Wayne K.J."/>
            <person name="Tettelin H."/>
            <person name="Glass J.I."/>
            <person name="Rusch D."/>
            <person name="Podicherti R."/>
            <person name="Tsui H.-C.T."/>
            <person name="Winkler M.E."/>
        </authorList>
    </citation>
    <scope>NUCLEOTIDE SEQUENCE</scope>
</reference>
<feature type="compositionally biased region" description="Basic and acidic residues" evidence="1">
    <location>
        <begin position="83"/>
        <end position="100"/>
    </location>
</feature>